<proteinExistence type="predicted"/>
<protein>
    <submittedName>
        <fullName evidence="2">Nuclear transport factor 2 family protein</fullName>
    </submittedName>
</protein>
<organism evidence="2 3">
    <name type="scientific">Rhizorhabdus dicambivorans</name>
    <dbReference type="NCBI Taxonomy" id="1850238"/>
    <lineage>
        <taxon>Bacteria</taxon>
        <taxon>Pseudomonadati</taxon>
        <taxon>Pseudomonadota</taxon>
        <taxon>Alphaproteobacteria</taxon>
        <taxon>Sphingomonadales</taxon>
        <taxon>Sphingomonadaceae</taxon>
        <taxon>Rhizorhabdus</taxon>
    </lineage>
</organism>
<dbReference type="Pfam" id="PF13577">
    <property type="entry name" value="SnoaL_4"/>
    <property type="match status" value="1"/>
</dbReference>
<dbReference type="AlphaFoldDB" id="A0A2A4FQ80"/>
<name>A0A2A4FQ80_9SPHN</name>
<dbReference type="KEGG" id="rdi:CMV14_14555"/>
<comment type="caution">
    <text evidence="2">The sequence shown here is derived from an EMBL/GenBank/DDBJ whole genome shotgun (WGS) entry which is preliminary data.</text>
</comment>
<dbReference type="OrthoDB" id="7191104at2"/>
<accession>A0A2A4FQ80</accession>
<keyword evidence="3" id="KW-1185">Reference proteome</keyword>
<dbReference type="Gene3D" id="3.10.450.50">
    <property type="match status" value="1"/>
</dbReference>
<dbReference type="SUPFAM" id="SSF54427">
    <property type="entry name" value="NTF2-like"/>
    <property type="match status" value="1"/>
</dbReference>
<dbReference type="Proteomes" id="UP000218934">
    <property type="component" value="Unassembled WGS sequence"/>
</dbReference>
<reference evidence="2 3" key="1">
    <citation type="submission" date="2017-09" db="EMBL/GenBank/DDBJ databases">
        <title>The Catabolism of 3,6-Dichlorosalicylic acid is Initiated by the Cytochrome P450 Monooxygenase DsmABC in Rhizorhabdus dicambivorans Ndbn-20.</title>
        <authorList>
            <person name="Na L."/>
        </authorList>
    </citation>
    <scope>NUCLEOTIDE SEQUENCE [LARGE SCALE GENOMIC DNA]</scope>
    <source>
        <strain evidence="2 3">Ndbn-20m</strain>
    </source>
</reference>
<evidence type="ECO:0000313" key="2">
    <source>
        <dbReference type="EMBL" id="PCE39870.1"/>
    </source>
</evidence>
<dbReference type="EMBL" id="NWUF01000042">
    <property type="protein sequence ID" value="PCE39870.1"/>
    <property type="molecule type" value="Genomic_DNA"/>
</dbReference>
<sequence length="226" mass="25955">MDPTVFNMRRQATFELGEDMVQNGTLLDRLAIADVVTRERMARDDGDWEAMAACYHRDSSIDISWFQGGGHAFVARTKEFFERMKASGDKDDLNFHILQPVNVKVRGDRAIAEMPCTLRNFLRVDGVEASFEGHTRLFWRSVRSGEDWLIAGLRVVYIRDLIMACNPSSRLVLDQAQLDSHRQSYRYLSYLLKRDGLSPRDDLPGADRPETVAALREQEALWLRTD</sequence>
<dbReference type="CDD" id="cd00531">
    <property type="entry name" value="NTF2_like"/>
    <property type="match status" value="1"/>
</dbReference>
<evidence type="ECO:0000259" key="1">
    <source>
        <dbReference type="Pfam" id="PF13577"/>
    </source>
</evidence>
<dbReference type="InterPro" id="IPR037401">
    <property type="entry name" value="SnoaL-like"/>
</dbReference>
<gene>
    <name evidence="2" type="ORF">COO09_23235</name>
</gene>
<evidence type="ECO:0000313" key="3">
    <source>
        <dbReference type="Proteomes" id="UP000218934"/>
    </source>
</evidence>
<feature type="domain" description="SnoaL-like" evidence="1">
    <location>
        <begin position="25"/>
        <end position="153"/>
    </location>
</feature>
<dbReference type="InterPro" id="IPR032710">
    <property type="entry name" value="NTF2-like_dom_sf"/>
</dbReference>